<reference evidence="7" key="1">
    <citation type="submission" date="2015-08" db="EMBL/GenBank/DDBJ databases">
        <title>Draft Genome Sequence of a Heterotrophic Facultative Anaerobic Bacterium Ardenticatena maritima Strain 110S.</title>
        <authorList>
            <person name="Kawaichi S."/>
            <person name="Yoshida T."/>
            <person name="Sako Y."/>
            <person name="Nakamura R."/>
        </authorList>
    </citation>
    <scope>NUCLEOTIDE SEQUENCE [LARGE SCALE GENOMIC DNA]</scope>
    <source>
        <strain evidence="7">110S</strain>
    </source>
</reference>
<dbReference type="GO" id="GO:0046872">
    <property type="term" value="F:metal ion binding"/>
    <property type="evidence" value="ECO:0007669"/>
    <property type="project" value="UniProtKB-KW"/>
</dbReference>
<feature type="binding site" evidence="5">
    <location>
        <position position="202"/>
    </location>
    <ligand>
        <name>Ca(2+)</name>
        <dbReference type="ChEBI" id="CHEBI:29108"/>
    </ligand>
</feature>
<dbReference type="EC" id="3.5.1.11" evidence="6"/>
<protein>
    <submittedName>
        <fullName evidence="6">Penicillin amidase</fullName>
        <ecNumber evidence="6">3.5.1.11</ecNumber>
    </submittedName>
</protein>
<keyword evidence="5" id="KW-0479">Metal-binding</keyword>
<dbReference type="Pfam" id="PF01804">
    <property type="entry name" value="Penicil_amidase"/>
    <property type="match status" value="1"/>
</dbReference>
<feature type="binding site" evidence="5">
    <location>
        <position position="317"/>
    </location>
    <ligand>
        <name>Ca(2+)</name>
        <dbReference type="ChEBI" id="CHEBI:29108"/>
    </ligand>
</feature>
<dbReference type="InParanoid" id="A0A0M9UDK1"/>
<evidence type="ECO:0000256" key="1">
    <source>
        <dbReference type="ARBA" id="ARBA00006586"/>
    </source>
</evidence>
<keyword evidence="5" id="KW-0106">Calcium</keyword>
<comment type="similarity">
    <text evidence="1">Belongs to the peptidase S45 family.</text>
</comment>
<evidence type="ECO:0000256" key="3">
    <source>
        <dbReference type="ARBA" id="ARBA00023145"/>
    </source>
</evidence>
<organism evidence="6 7">
    <name type="scientific">Ardenticatena maritima</name>
    <dbReference type="NCBI Taxonomy" id="872965"/>
    <lineage>
        <taxon>Bacteria</taxon>
        <taxon>Bacillati</taxon>
        <taxon>Chloroflexota</taxon>
        <taxon>Ardenticatenia</taxon>
        <taxon>Ardenticatenales</taxon>
        <taxon>Ardenticatenaceae</taxon>
        <taxon>Ardenticatena</taxon>
    </lineage>
</organism>
<comment type="caution">
    <text evidence="6">The sequence shown here is derived from an EMBL/GenBank/DDBJ whole genome shotgun (WGS) entry which is preliminary data.</text>
</comment>
<keyword evidence="2 6" id="KW-0378">Hydrolase</keyword>
<feature type="active site" description="Nucleophile" evidence="4">
    <location>
        <position position="242"/>
    </location>
</feature>
<evidence type="ECO:0000256" key="4">
    <source>
        <dbReference type="PIRSR" id="PIRSR001227-1"/>
    </source>
</evidence>
<evidence type="ECO:0000256" key="5">
    <source>
        <dbReference type="PIRSR" id="PIRSR001227-2"/>
    </source>
</evidence>
<gene>
    <name evidence="6" type="ORF">ARMA_2551</name>
</gene>
<comment type="cofactor">
    <cofactor evidence="5">
        <name>Ca(2+)</name>
        <dbReference type="ChEBI" id="CHEBI:29108"/>
    </cofactor>
    <text evidence="5">Binds 1 Ca(2+) ion per dimer.</text>
</comment>
<dbReference type="InterPro" id="IPR014395">
    <property type="entry name" value="Pen/GL7ACA/AHL_acylase"/>
</dbReference>
<dbReference type="PANTHER" id="PTHR34218:SF4">
    <property type="entry name" value="ACYL-HOMOSERINE LACTONE ACYLASE QUIP"/>
    <property type="match status" value="1"/>
</dbReference>
<dbReference type="STRING" id="872965.SE16_01360"/>
<dbReference type="PIRSF" id="PIRSF001227">
    <property type="entry name" value="Pen_acylase"/>
    <property type="match status" value="1"/>
</dbReference>
<evidence type="ECO:0000313" key="6">
    <source>
        <dbReference type="EMBL" id="GAP64128.1"/>
    </source>
</evidence>
<dbReference type="CDD" id="cd03747">
    <property type="entry name" value="Ntn_PGA_like"/>
    <property type="match status" value="1"/>
</dbReference>
<dbReference type="EMBL" id="BBZA01000226">
    <property type="protein sequence ID" value="GAP64128.1"/>
    <property type="molecule type" value="Genomic_DNA"/>
</dbReference>
<evidence type="ECO:0000256" key="2">
    <source>
        <dbReference type="ARBA" id="ARBA00022801"/>
    </source>
</evidence>
<keyword evidence="7" id="KW-1185">Reference proteome</keyword>
<dbReference type="GO" id="GO:0008953">
    <property type="term" value="F:penicillin amidase activity"/>
    <property type="evidence" value="ECO:0007669"/>
    <property type="project" value="UniProtKB-EC"/>
</dbReference>
<evidence type="ECO:0000313" key="7">
    <source>
        <dbReference type="Proteomes" id="UP000037784"/>
    </source>
</evidence>
<feature type="binding site" evidence="5">
    <location>
        <position position="314"/>
    </location>
    <ligand>
        <name>Ca(2+)</name>
        <dbReference type="ChEBI" id="CHEBI:29108"/>
    </ligand>
</feature>
<dbReference type="Gene3D" id="3.60.20.10">
    <property type="entry name" value="Glutamine Phosphoribosylpyrophosphate, subunit 1, domain 1"/>
    <property type="match status" value="1"/>
</dbReference>
<dbReference type="InterPro" id="IPR029055">
    <property type="entry name" value="Ntn_hydrolases_N"/>
</dbReference>
<dbReference type="Proteomes" id="UP000037784">
    <property type="component" value="Unassembled WGS sequence"/>
</dbReference>
<dbReference type="Gene3D" id="1.10.439.10">
    <property type="entry name" value="Penicillin Amidohydrolase, domain 1"/>
    <property type="match status" value="1"/>
</dbReference>
<dbReference type="GO" id="GO:0017000">
    <property type="term" value="P:antibiotic biosynthetic process"/>
    <property type="evidence" value="ECO:0007669"/>
    <property type="project" value="InterPro"/>
</dbReference>
<name>A0A0M9UDK1_9CHLR</name>
<dbReference type="Gene3D" id="1.10.1400.10">
    <property type="match status" value="1"/>
</dbReference>
<dbReference type="InterPro" id="IPR002692">
    <property type="entry name" value="S45"/>
</dbReference>
<keyword evidence="3" id="KW-0865">Zymogen</keyword>
<dbReference type="Gene3D" id="2.30.120.10">
    <property type="match status" value="1"/>
</dbReference>
<dbReference type="PANTHER" id="PTHR34218">
    <property type="entry name" value="PEPTIDASE S45 PENICILLIN AMIDASE"/>
    <property type="match status" value="1"/>
</dbReference>
<dbReference type="SUPFAM" id="SSF56235">
    <property type="entry name" value="N-terminal nucleophile aminohydrolases (Ntn hydrolases)"/>
    <property type="match status" value="1"/>
</dbReference>
<proteinExistence type="inferred from homology"/>
<dbReference type="AlphaFoldDB" id="A0A0M9UDK1"/>
<sequence>MESTQGGDATMKGLKRLMGVATALSATGAAAWQLYERFQKRAVPILDGTLHFPGLREPVEIVRDTWGVPHVYAQNEHDLFWVQGYLHATDRLFQMDFLRRMGSGRLSEVFGEATLELDRWARILLLRRTAERHWERQDEHTRNRVVAYVAGINAAIDRMEATDAWPPEFRLLRYRPERWTAVDTLSVLAQVVLGFSEDFEVELVRDALKRLVGDGWEEIWPAYPVDTPIISLPGVKRGVSASNAWVVAGERSRTGAPLLANDPHMTCTTPAAWYEIHLHGGDFHVIGGSLPGVPGVVIGHNERIAWGITNSMTDCQDLYIEERHPDEPHLFRFRDEWRQAEIVEERIRVRGRKQPEALRVVVTHHGPLVSDFLPDETRDLALRWTFYDPVLSLGGIFALNRAQNWDEFRAALYEIGAPPLNVAYADVDGNIGWVVGGRLPIRRAHDGTLPVDGASGAYEWDGYIPMDEMPAVFNPDAGYVVHANNRPVDDSYPYPIGESFFPGYRAQRISERLEAEPQHDTSTFADIQLDTYGRPEHALAQAIARLEEVPPDLVVAQQALAAWDGHMNADSVAAALAATTLYRLRWLLVSDKLGAVGVHFVGRRMADRAHWPTTPLVYRSVAWVIEKVQNPHDTWWHVRGDPSATYESMLVQALQLAVNDLRARFDGRLPTWGELNRARLAHPLGQLPLVGRLFEPEARPISGSPSAPFASMTAAFAYVAESDLYAGPSWRFIADLHDWDACRAALPGGECGVPGTLYTTNLLDEWYVGQSHPLAFSREAVERVQAHRLVLEPGVD</sequence>
<accession>A0A0M9UDK1</accession>
<dbReference type="InterPro" id="IPR043146">
    <property type="entry name" value="Penicillin_amidase_N_B-knob"/>
</dbReference>
<dbReference type="InterPro" id="IPR043147">
    <property type="entry name" value="Penicillin_amidase_A-knob"/>
</dbReference>
<dbReference type="InterPro" id="IPR023343">
    <property type="entry name" value="Penicillin_amidase_dom1"/>
</dbReference>